<comment type="subcellular location">
    <subcellularLocation>
        <location evidence="1">Cell membrane</location>
        <topology evidence="1">Multi-pass membrane protein</topology>
    </subcellularLocation>
</comment>
<dbReference type="InterPro" id="IPR020846">
    <property type="entry name" value="MFS_dom"/>
</dbReference>
<dbReference type="OrthoDB" id="1650550at2"/>
<feature type="transmembrane region" description="Helical" evidence="7">
    <location>
        <begin position="271"/>
        <end position="289"/>
    </location>
</feature>
<dbReference type="PANTHER" id="PTHR43124:SF3">
    <property type="entry name" value="CHLORAMPHENICOL EFFLUX PUMP RV0191"/>
    <property type="match status" value="1"/>
</dbReference>
<accession>A0A386PSA6</accession>
<evidence type="ECO:0000256" key="7">
    <source>
        <dbReference type="SAM" id="Phobius"/>
    </source>
</evidence>
<sequence length="395" mass="42839">MQKVSNRLTKFSILLVSVITASAPAINANIPALARAFPTIPLSQVELLTTIPSFFLMLSILFSGWVAQKIGLKQTVMLGVTITAVAGLTPVFTNSFGLILISRAAFGLGVGLFNSLLVTIISSFYGGQERSKLIGFQSIFEGLGGVLVTFIAGQLMNLGWHASFWAYLITIPALVFFMLFVPKIPTVKNNVETEKDLPKVPLFNGRLISLLILTFIVVSLYMIMGIKVPTLMVNSGYGTTTSASYVILALSLGSMTGGAIFGKLYDLVKNYVIVFGFGSLAIAMALIALSNTTVLTILGGFLTGLGFRLYIPWALNIVNMGGKGNPWATSFILMSYNLAGSLAPYTALLLQSVFKIKQLRSIFWMNTIAYLIIAVMVVLLLVGFKRFHRRTLDEV</sequence>
<feature type="transmembrane region" description="Helical" evidence="7">
    <location>
        <begin position="295"/>
        <end position="315"/>
    </location>
</feature>
<evidence type="ECO:0000259" key="8">
    <source>
        <dbReference type="PROSITE" id="PS50850"/>
    </source>
</evidence>
<feature type="transmembrane region" description="Helical" evidence="7">
    <location>
        <begin position="362"/>
        <end position="384"/>
    </location>
</feature>
<dbReference type="AlphaFoldDB" id="A0A386PSA6"/>
<evidence type="ECO:0000313" key="10">
    <source>
        <dbReference type="Proteomes" id="UP000267208"/>
    </source>
</evidence>
<dbReference type="PANTHER" id="PTHR43124">
    <property type="entry name" value="PURINE EFFLUX PUMP PBUE"/>
    <property type="match status" value="1"/>
</dbReference>
<dbReference type="GO" id="GO:0022857">
    <property type="term" value="F:transmembrane transporter activity"/>
    <property type="evidence" value="ECO:0007669"/>
    <property type="project" value="InterPro"/>
</dbReference>
<evidence type="ECO:0000256" key="1">
    <source>
        <dbReference type="ARBA" id="ARBA00004651"/>
    </source>
</evidence>
<feature type="transmembrane region" description="Helical" evidence="7">
    <location>
        <begin position="78"/>
        <end position="100"/>
    </location>
</feature>
<dbReference type="GO" id="GO:0005886">
    <property type="term" value="C:plasma membrane"/>
    <property type="evidence" value="ECO:0007669"/>
    <property type="project" value="UniProtKB-SubCell"/>
</dbReference>
<feature type="transmembrane region" description="Helical" evidence="7">
    <location>
        <begin position="46"/>
        <end position="66"/>
    </location>
</feature>
<keyword evidence="4 7" id="KW-0812">Transmembrane</keyword>
<protein>
    <submittedName>
        <fullName evidence="9">MFS transporter</fullName>
    </submittedName>
</protein>
<dbReference type="InterPro" id="IPR036259">
    <property type="entry name" value="MFS_trans_sf"/>
</dbReference>
<dbReference type="InterPro" id="IPR050189">
    <property type="entry name" value="MFS_Efflux_Transporters"/>
</dbReference>
<dbReference type="RefSeq" id="WP_120141591.1">
    <property type="nucleotide sequence ID" value="NZ_CP031933.2"/>
</dbReference>
<evidence type="ECO:0000256" key="2">
    <source>
        <dbReference type="ARBA" id="ARBA00022448"/>
    </source>
</evidence>
<dbReference type="PROSITE" id="PS50850">
    <property type="entry name" value="MFS"/>
    <property type="match status" value="1"/>
</dbReference>
<keyword evidence="2" id="KW-0813">Transport</keyword>
<evidence type="ECO:0000256" key="5">
    <source>
        <dbReference type="ARBA" id="ARBA00022989"/>
    </source>
</evidence>
<organism evidence="9 10">
    <name type="scientific">Companilactobacillus zhachilii</name>
    <dbReference type="NCBI Taxonomy" id="2304606"/>
    <lineage>
        <taxon>Bacteria</taxon>
        <taxon>Bacillati</taxon>
        <taxon>Bacillota</taxon>
        <taxon>Bacilli</taxon>
        <taxon>Lactobacillales</taxon>
        <taxon>Lactobacillaceae</taxon>
        <taxon>Companilactobacillus</taxon>
    </lineage>
</organism>
<dbReference type="Proteomes" id="UP000267208">
    <property type="component" value="Chromosome"/>
</dbReference>
<proteinExistence type="predicted"/>
<feature type="transmembrane region" description="Helical" evidence="7">
    <location>
        <begin position="243"/>
        <end position="264"/>
    </location>
</feature>
<dbReference type="InterPro" id="IPR011701">
    <property type="entry name" value="MFS"/>
</dbReference>
<keyword evidence="5 7" id="KW-1133">Transmembrane helix</keyword>
<gene>
    <name evidence="9" type="ORF">D1B17_01035</name>
</gene>
<feature type="transmembrane region" description="Helical" evidence="7">
    <location>
        <begin position="203"/>
        <end position="223"/>
    </location>
</feature>
<name>A0A386PSA6_9LACO</name>
<keyword evidence="6 7" id="KW-0472">Membrane</keyword>
<keyword evidence="3" id="KW-1003">Cell membrane</keyword>
<feature type="transmembrane region" description="Helical" evidence="7">
    <location>
        <begin position="327"/>
        <end position="350"/>
    </location>
</feature>
<dbReference type="KEGG" id="lzh:D1B17_01035"/>
<feature type="domain" description="Major facilitator superfamily (MFS) profile" evidence="8">
    <location>
        <begin position="1"/>
        <end position="385"/>
    </location>
</feature>
<dbReference type="EMBL" id="CP031933">
    <property type="protein sequence ID" value="AYE37317.1"/>
    <property type="molecule type" value="Genomic_DNA"/>
</dbReference>
<feature type="transmembrane region" description="Helical" evidence="7">
    <location>
        <begin position="133"/>
        <end position="152"/>
    </location>
</feature>
<feature type="transmembrane region" description="Helical" evidence="7">
    <location>
        <begin position="164"/>
        <end position="182"/>
    </location>
</feature>
<feature type="transmembrane region" description="Helical" evidence="7">
    <location>
        <begin position="106"/>
        <end position="126"/>
    </location>
</feature>
<evidence type="ECO:0000256" key="4">
    <source>
        <dbReference type="ARBA" id="ARBA00022692"/>
    </source>
</evidence>
<dbReference type="Pfam" id="PF07690">
    <property type="entry name" value="MFS_1"/>
    <property type="match status" value="1"/>
</dbReference>
<dbReference type="Gene3D" id="1.20.1250.20">
    <property type="entry name" value="MFS general substrate transporter like domains"/>
    <property type="match status" value="1"/>
</dbReference>
<evidence type="ECO:0000256" key="3">
    <source>
        <dbReference type="ARBA" id="ARBA00022475"/>
    </source>
</evidence>
<evidence type="ECO:0000256" key="6">
    <source>
        <dbReference type="ARBA" id="ARBA00023136"/>
    </source>
</evidence>
<reference evidence="10" key="1">
    <citation type="submission" date="2018-08" db="EMBL/GenBank/DDBJ databases">
        <title>Genome of Lactobacillus sp. HBUAS52074.</title>
        <authorList>
            <person name="Guo Z."/>
            <person name="Zhang Z.D."/>
        </authorList>
    </citation>
    <scope>NUCLEOTIDE SEQUENCE [LARGE SCALE GENOMIC DNA]</scope>
    <source>
        <strain evidence="10">HBUAS52074</strain>
    </source>
</reference>
<evidence type="ECO:0000313" key="9">
    <source>
        <dbReference type="EMBL" id="AYE37317.1"/>
    </source>
</evidence>
<dbReference type="SUPFAM" id="SSF103473">
    <property type="entry name" value="MFS general substrate transporter"/>
    <property type="match status" value="1"/>
</dbReference>
<keyword evidence="10" id="KW-1185">Reference proteome</keyword>